<dbReference type="AlphaFoldDB" id="A0A6P8I9G4"/>
<sequence length="277" mass="32067">MPRAKKQGKRKSLDSDEEEEEATQSQTQSQRKGKGKGPGKRRTHDDDDASQAFQSQKEKLSGAELDRKVAETVRYLLFCDKKKIPIKRADISKNVLREHARSFPQVIEQVKKQLQKVFGISLEEIEGTGKTKSYILIESIDCEEKHGMIDWGSDSPKMSLLMVILSLIFMSENMITEAHLWHTLKKLGLEQKVEHPVFGDPEKMISQEFLRQGYIEKKKIVGGDETSYEYRWGQRAFKETSKRQVLEFMSEIYGTESSVWTSQIKEIEQEEQENMEE</sequence>
<dbReference type="InterPro" id="IPR041899">
    <property type="entry name" value="MAGE_WH2"/>
</dbReference>
<evidence type="ECO:0000313" key="4">
    <source>
        <dbReference type="RefSeq" id="XP_031561295.1"/>
    </source>
</evidence>
<gene>
    <name evidence="4" type="primary">LOC116297240</name>
</gene>
<proteinExistence type="predicted"/>
<dbReference type="PANTHER" id="PTHR11736:SF14">
    <property type="entry name" value="NSE3 HOMOLOG, SMC5-SMC6 COMPLEX COMPONENT"/>
    <property type="match status" value="1"/>
</dbReference>
<dbReference type="KEGG" id="aten:116297240"/>
<evidence type="ECO:0000259" key="2">
    <source>
        <dbReference type="PROSITE" id="PS50838"/>
    </source>
</evidence>
<reference evidence="4" key="1">
    <citation type="submission" date="2025-08" db="UniProtKB">
        <authorList>
            <consortium name="RefSeq"/>
        </authorList>
    </citation>
    <scope>IDENTIFICATION</scope>
</reference>
<dbReference type="InterPro" id="IPR041898">
    <property type="entry name" value="MAGE_WH1"/>
</dbReference>
<dbReference type="FunCoup" id="A0A6P8I9G4">
    <property type="interactions" value="1698"/>
</dbReference>
<dbReference type="PANTHER" id="PTHR11736">
    <property type="entry name" value="MELANOMA-ASSOCIATED ANTIGEN MAGE ANTIGEN"/>
    <property type="match status" value="1"/>
</dbReference>
<dbReference type="Gene3D" id="1.10.10.1210">
    <property type="entry name" value="MAGE homology domain, winged helix WH2 motif"/>
    <property type="match status" value="1"/>
</dbReference>
<dbReference type="InterPro" id="IPR037445">
    <property type="entry name" value="MAGE"/>
</dbReference>
<dbReference type="Gene3D" id="1.10.10.1200">
    <property type="entry name" value="MAGE homology domain, winged helix WH1 motif"/>
    <property type="match status" value="1"/>
</dbReference>
<dbReference type="RefSeq" id="XP_031561295.1">
    <property type="nucleotide sequence ID" value="XM_031705435.1"/>
</dbReference>
<feature type="compositionally biased region" description="Basic residues" evidence="1">
    <location>
        <begin position="1"/>
        <end position="10"/>
    </location>
</feature>
<keyword evidence="3" id="KW-1185">Reference proteome</keyword>
<feature type="domain" description="MAGE" evidence="2">
    <location>
        <begin position="65"/>
        <end position="267"/>
    </location>
</feature>
<evidence type="ECO:0000256" key="1">
    <source>
        <dbReference type="SAM" id="MobiDB-lite"/>
    </source>
</evidence>
<dbReference type="SMART" id="SM01373">
    <property type="entry name" value="MAGE"/>
    <property type="match status" value="1"/>
</dbReference>
<evidence type="ECO:0000313" key="3">
    <source>
        <dbReference type="Proteomes" id="UP000515163"/>
    </source>
</evidence>
<dbReference type="PROSITE" id="PS50838">
    <property type="entry name" value="MAGE"/>
    <property type="match status" value="1"/>
</dbReference>
<dbReference type="GeneID" id="116297240"/>
<dbReference type="Pfam" id="PF01454">
    <property type="entry name" value="MAGE"/>
    <property type="match status" value="1"/>
</dbReference>
<dbReference type="Proteomes" id="UP000515163">
    <property type="component" value="Unplaced"/>
</dbReference>
<accession>A0A6P8I9G4</accession>
<dbReference type="InterPro" id="IPR002190">
    <property type="entry name" value="MHD_dom"/>
</dbReference>
<feature type="region of interest" description="Disordered" evidence="1">
    <location>
        <begin position="1"/>
        <end position="61"/>
    </location>
</feature>
<protein>
    <submittedName>
        <fullName evidence="4">Non-structural maintenance of chromosomes element 3 homolog</fullName>
    </submittedName>
</protein>
<dbReference type="InParanoid" id="A0A6P8I9G4"/>
<dbReference type="OrthoDB" id="205198at2759"/>
<organism evidence="3 4">
    <name type="scientific">Actinia tenebrosa</name>
    <name type="common">Australian red waratah sea anemone</name>
    <dbReference type="NCBI Taxonomy" id="6105"/>
    <lineage>
        <taxon>Eukaryota</taxon>
        <taxon>Metazoa</taxon>
        <taxon>Cnidaria</taxon>
        <taxon>Anthozoa</taxon>
        <taxon>Hexacorallia</taxon>
        <taxon>Actiniaria</taxon>
        <taxon>Actiniidae</taxon>
        <taxon>Actinia</taxon>
    </lineage>
</organism>
<name>A0A6P8I9G4_ACTTE</name>
<dbReference type="GO" id="GO:0005634">
    <property type="term" value="C:nucleus"/>
    <property type="evidence" value="ECO:0007669"/>
    <property type="project" value="TreeGrafter"/>
</dbReference>
<feature type="compositionally biased region" description="Basic residues" evidence="1">
    <location>
        <begin position="31"/>
        <end position="42"/>
    </location>
</feature>
<dbReference type="FunFam" id="1.10.10.1210:FF:000001">
    <property type="entry name" value="melanoma-associated antigen D1"/>
    <property type="match status" value="1"/>
</dbReference>